<feature type="domain" description="ABC transmembrane type-1" evidence="8">
    <location>
        <begin position="65"/>
        <end position="254"/>
    </location>
</feature>
<comment type="similarity">
    <text evidence="7">Belongs to the binding-protein-dependent transport system permease family.</text>
</comment>
<dbReference type="EMBL" id="PXYV01000016">
    <property type="protein sequence ID" value="PSR22510.1"/>
    <property type="molecule type" value="Genomic_DNA"/>
</dbReference>
<keyword evidence="2 7" id="KW-0813">Transport</keyword>
<evidence type="ECO:0000313" key="9">
    <source>
        <dbReference type="EMBL" id="PSR22510.1"/>
    </source>
</evidence>
<dbReference type="PANTHER" id="PTHR43744">
    <property type="entry name" value="ABC TRANSPORTER PERMEASE PROTEIN MG189-RELATED-RELATED"/>
    <property type="match status" value="1"/>
</dbReference>
<protein>
    <submittedName>
        <fullName evidence="9">Carbohydrate ABC transporter permease</fullName>
    </submittedName>
</protein>
<feature type="transmembrane region" description="Helical" evidence="7">
    <location>
        <begin position="175"/>
        <end position="197"/>
    </location>
</feature>
<dbReference type="PANTHER" id="PTHR43744:SF8">
    <property type="entry name" value="SN-GLYCEROL-3-PHOSPHATE TRANSPORT SYSTEM PERMEASE PROTEIN UGPE"/>
    <property type="match status" value="1"/>
</dbReference>
<dbReference type="GO" id="GO:0055085">
    <property type="term" value="P:transmembrane transport"/>
    <property type="evidence" value="ECO:0007669"/>
    <property type="project" value="InterPro"/>
</dbReference>
<evidence type="ECO:0000256" key="6">
    <source>
        <dbReference type="ARBA" id="ARBA00023136"/>
    </source>
</evidence>
<evidence type="ECO:0000259" key="8">
    <source>
        <dbReference type="PROSITE" id="PS50928"/>
    </source>
</evidence>
<name>A0A2T2WJV1_9FIRM</name>
<evidence type="ECO:0000256" key="1">
    <source>
        <dbReference type="ARBA" id="ARBA00004651"/>
    </source>
</evidence>
<feature type="transmembrane region" description="Helical" evidence="7">
    <location>
        <begin position="134"/>
        <end position="154"/>
    </location>
</feature>
<feature type="transmembrane region" description="Helical" evidence="7">
    <location>
        <begin position="100"/>
        <end position="122"/>
    </location>
</feature>
<evidence type="ECO:0000256" key="2">
    <source>
        <dbReference type="ARBA" id="ARBA00022448"/>
    </source>
</evidence>
<dbReference type="PROSITE" id="PS50928">
    <property type="entry name" value="ABC_TM1"/>
    <property type="match status" value="1"/>
</dbReference>
<feature type="transmembrane region" description="Helical" evidence="7">
    <location>
        <begin position="61"/>
        <end position="88"/>
    </location>
</feature>
<dbReference type="InterPro" id="IPR035906">
    <property type="entry name" value="MetI-like_sf"/>
</dbReference>
<comment type="caution">
    <text evidence="9">The sequence shown here is derived from an EMBL/GenBank/DDBJ whole genome shotgun (WGS) entry which is preliminary data.</text>
</comment>
<keyword evidence="6 7" id="KW-0472">Membrane</keyword>
<evidence type="ECO:0000256" key="3">
    <source>
        <dbReference type="ARBA" id="ARBA00022475"/>
    </source>
</evidence>
<dbReference type="AlphaFoldDB" id="A0A2T2WJV1"/>
<sequence>MPGKYIRVIAACLIAIAFLFPLYISWNTSLLTKQNLFTYPPHLLPNWDFDNYIRAWHMGAWLMYFGNSLFITLTTLAIALTTSVLAAYALSMLHFKGREWLFFAILFVLMVPAEALLIPNYIILNMMHLINTYWAQILPYGASAFGVFLLRQVFLSIPSSYWDAARLDGAGHMRFLWSIALPMARPTLYTIGLYISIGAWNSFMWPLMVTSSPNVQPIEVEVSRLMISNSVDWRRLSAIGVFATIPLVIVFLVLQKYIIQGISRGEGIQG</sequence>
<evidence type="ECO:0000256" key="7">
    <source>
        <dbReference type="RuleBase" id="RU363032"/>
    </source>
</evidence>
<keyword evidence="5 7" id="KW-1133">Transmembrane helix</keyword>
<feature type="transmembrane region" description="Helical" evidence="7">
    <location>
        <begin position="236"/>
        <end position="254"/>
    </location>
</feature>
<accession>A0A2T2WJV1</accession>
<evidence type="ECO:0000256" key="5">
    <source>
        <dbReference type="ARBA" id="ARBA00022989"/>
    </source>
</evidence>
<gene>
    <name evidence="9" type="ORF">C7B45_06650</name>
</gene>
<evidence type="ECO:0000256" key="4">
    <source>
        <dbReference type="ARBA" id="ARBA00022692"/>
    </source>
</evidence>
<organism evidence="9 10">
    <name type="scientific">Sulfobacillus acidophilus</name>
    <dbReference type="NCBI Taxonomy" id="53633"/>
    <lineage>
        <taxon>Bacteria</taxon>
        <taxon>Bacillati</taxon>
        <taxon>Bacillota</taxon>
        <taxon>Clostridia</taxon>
        <taxon>Eubacteriales</taxon>
        <taxon>Clostridiales Family XVII. Incertae Sedis</taxon>
        <taxon>Sulfobacillus</taxon>
    </lineage>
</organism>
<reference evidence="9 10" key="1">
    <citation type="journal article" date="2014" name="BMC Genomics">
        <title>Comparison of environmental and isolate Sulfobacillus genomes reveals diverse carbon, sulfur, nitrogen, and hydrogen metabolisms.</title>
        <authorList>
            <person name="Justice N.B."/>
            <person name="Norman A."/>
            <person name="Brown C.T."/>
            <person name="Singh A."/>
            <person name="Thomas B.C."/>
            <person name="Banfield J.F."/>
        </authorList>
    </citation>
    <scope>NUCLEOTIDE SEQUENCE [LARGE SCALE GENOMIC DNA]</scope>
    <source>
        <strain evidence="9">AMDSBA3</strain>
    </source>
</reference>
<dbReference type="Pfam" id="PF00528">
    <property type="entry name" value="BPD_transp_1"/>
    <property type="match status" value="1"/>
</dbReference>
<comment type="subcellular location">
    <subcellularLocation>
        <location evidence="1 7">Cell membrane</location>
        <topology evidence="1 7">Multi-pass membrane protein</topology>
    </subcellularLocation>
</comment>
<evidence type="ECO:0000313" key="10">
    <source>
        <dbReference type="Proteomes" id="UP000241848"/>
    </source>
</evidence>
<dbReference type="InterPro" id="IPR000515">
    <property type="entry name" value="MetI-like"/>
</dbReference>
<dbReference type="Proteomes" id="UP000241848">
    <property type="component" value="Unassembled WGS sequence"/>
</dbReference>
<proteinExistence type="inferred from homology"/>
<dbReference type="Gene3D" id="1.10.3720.10">
    <property type="entry name" value="MetI-like"/>
    <property type="match status" value="1"/>
</dbReference>
<dbReference type="CDD" id="cd06261">
    <property type="entry name" value="TM_PBP2"/>
    <property type="match status" value="1"/>
</dbReference>
<keyword evidence="3" id="KW-1003">Cell membrane</keyword>
<keyword evidence="4 7" id="KW-0812">Transmembrane</keyword>
<dbReference type="GO" id="GO:0005886">
    <property type="term" value="C:plasma membrane"/>
    <property type="evidence" value="ECO:0007669"/>
    <property type="project" value="UniProtKB-SubCell"/>
</dbReference>
<feature type="transmembrane region" description="Helical" evidence="7">
    <location>
        <begin position="5"/>
        <end position="26"/>
    </location>
</feature>
<dbReference type="SUPFAM" id="SSF161098">
    <property type="entry name" value="MetI-like"/>
    <property type="match status" value="1"/>
</dbReference>